<evidence type="ECO:0000313" key="9">
    <source>
        <dbReference type="Proteomes" id="UP000002630"/>
    </source>
</evidence>
<feature type="region of interest" description="Disordered" evidence="6">
    <location>
        <begin position="88"/>
        <end position="108"/>
    </location>
</feature>
<dbReference type="InterPro" id="IPR027012">
    <property type="entry name" value="Enkurin_dom"/>
</dbReference>
<feature type="region of interest" description="Disordered" evidence="6">
    <location>
        <begin position="55"/>
        <end position="75"/>
    </location>
</feature>
<dbReference type="GO" id="GO:0005929">
    <property type="term" value="C:cilium"/>
    <property type="evidence" value="ECO:0007669"/>
    <property type="project" value="UniProtKB-SubCell"/>
</dbReference>
<dbReference type="PANTHER" id="PTHR21490">
    <property type="entry name" value="ENKURIN-RELATED"/>
    <property type="match status" value="1"/>
</dbReference>
<keyword evidence="4" id="KW-0206">Cytoskeleton</keyword>
<keyword evidence="9" id="KW-1185">Reference proteome</keyword>
<feature type="compositionally biased region" description="Gly residues" evidence="6">
    <location>
        <begin position="222"/>
        <end position="231"/>
    </location>
</feature>
<dbReference type="PANTHER" id="PTHR21490:SF2">
    <property type="entry name" value="ENKURIN DOMAIN-CONTAINING PROTEIN 1"/>
    <property type="match status" value="1"/>
</dbReference>
<keyword evidence="3" id="KW-0963">Cytoplasm</keyword>
<dbReference type="InterPro" id="IPR052102">
    <property type="entry name" value="Enkurin_domain-protein"/>
</dbReference>
<reference evidence="8 9" key="1">
    <citation type="journal article" date="2010" name="Nature">
        <title>The Ectocarpus genome and the independent evolution of multicellularity in brown algae.</title>
        <authorList>
            <person name="Cock J.M."/>
            <person name="Sterck L."/>
            <person name="Rouze P."/>
            <person name="Scornet D."/>
            <person name="Allen A.E."/>
            <person name="Amoutzias G."/>
            <person name="Anthouard V."/>
            <person name="Artiguenave F."/>
            <person name="Aury J.M."/>
            <person name="Badger J.H."/>
            <person name="Beszteri B."/>
            <person name="Billiau K."/>
            <person name="Bonnet E."/>
            <person name="Bothwell J.H."/>
            <person name="Bowler C."/>
            <person name="Boyen C."/>
            <person name="Brownlee C."/>
            <person name="Carrano C.J."/>
            <person name="Charrier B."/>
            <person name="Cho G.Y."/>
            <person name="Coelho S.M."/>
            <person name="Collen J."/>
            <person name="Corre E."/>
            <person name="Da Silva C."/>
            <person name="Delage L."/>
            <person name="Delaroque N."/>
            <person name="Dittami S.M."/>
            <person name="Doulbeau S."/>
            <person name="Elias M."/>
            <person name="Farnham G."/>
            <person name="Gachon C.M."/>
            <person name="Gschloessl B."/>
            <person name="Heesch S."/>
            <person name="Jabbari K."/>
            <person name="Jubin C."/>
            <person name="Kawai H."/>
            <person name="Kimura K."/>
            <person name="Kloareg B."/>
            <person name="Kupper F.C."/>
            <person name="Lang D."/>
            <person name="Le Bail A."/>
            <person name="Leblanc C."/>
            <person name="Lerouge P."/>
            <person name="Lohr M."/>
            <person name="Lopez P.J."/>
            <person name="Martens C."/>
            <person name="Maumus F."/>
            <person name="Michel G."/>
            <person name="Miranda-Saavedra D."/>
            <person name="Morales J."/>
            <person name="Moreau H."/>
            <person name="Motomura T."/>
            <person name="Nagasato C."/>
            <person name="Napoli C.A."/>
            <person name="Nelson D.R."/>
            <person name="Nyvall-Collen P."/>
            <person name="Peters A.F."/>
            <person name="Pommier C."/>
            <person name="Potin P."/>
            <person name="Poulain J."/>
            <person name="Quesneville H."/>
            <person name="Read B."/>
            <person name="Rensing S.A."/>
            <person name="Ritter A."/>
            <person name="Rousvoal S."/>
            <person name="Samanta M."/>
            <person name="Samson G."/>
            <person name="Schroeder D.C."/>
            <person name="Segurens B."/>
            <person name="Strittmatter M."/>
            <person name="Tonon T."/>
            <person name="Tregear J.W."/>
            <person name="Valentin K."/>
            <person name="von Dassow P."/>
            <person name="Yamagishi T."/>
            <person name="Van de Peer Y."/>
            <person name="Wincker P."/>
        </authorList>
    </citation>
    <scope>NUCLEOTIDE SEQUENCE [LARGE SCALE GENOMIC DNA]</scope>
    <source>
        <strain evidence="9">Ec32 / CCAP1310/4</strain>
    </source>
</reference>
<dbReference type="OMA" id="SMANTMP"/>
<keyword evidence="5" id="KW-0966">Cell projection</keyword>
<dbReference type="PROSITE" id="PS51665">
    <property type="entry name" value="ENKURIN"/>
    <property type="match status" value="1"/>
</dbReference>
<evidence type="ECO:0000256" key="3">
    <source>
        <dbReference type="ARBA" id="ARBA00022490"/>
    </source>
</evidence>
<evidence type="ECO:0000256" key="4">
    <source>
        <dbReference type="ARBA" id="ARBA00023212"/>
    </source>
</evidence>
<comment type="subcellular location">
    <subcellularLocation>
        <location evidence="1">Cell projection</location>
        <location evidence="1">Cilium</location>
    </subcellularLocation>
    <subcellularLocation>
        <location evidence="2">Cytoplasm</location>
        <location evidence="2">Cytoskeleton</location>
    </subcellularLocation>
</comment>
<protein>
    <recommendedName>
        <fullName evidence="7">Enkurin domain-containing protein</fullName>
    </recommendedName>
</protein>
<sequence length="388" mass="42236">MPRRYNEAVYKDSVGALLQRQPVGTGGNHDRRHRGGGSAVKNYRLDNRANIKEIQAQNRQRREEEAAPPAEPFKLRQFKNVKSRFASAGATGTEISQTKTPGCDEKTLPASRDFLRRGTREKVATELRQAAVRRRQENNNSAAGAVTATGSKLFGATGTMYRPSTFSPPPNCASPDSGAAFGGSGSRGGSHGREEGASSPSSSRRGRGGGGAAGGSAADYHFGGGGGGGCGVTPRKEAVPRAGDVAQLAPRSDRDFVAANRMQAAEMKAKDVSERDTTFTHDSYGRVPEYLVSRQEQWEREADRRKAEAPDPSCPPGMKLMPEEERLQTLRQLQENESSCQSQLNKFPLVVQTPLLQRRVDDLNKKLKEIDEAKAIFSRARVYIARDF</sequence>
<evidence type="ECO:0000256" key="1">
    <source>
        <dbReference type="ARBA" id="ARBA00004138"/>
    </source>
</evidence>
<dbReference type="InParanoid" id="D7FS93"/>
<evidence type="ECO:0000256" key="2">
    <source>
        <dbReference type="ARBA" id="ARBA00004245"/>
    </source>
</evidence>
<proteinExistence type="predicted"/>
<name>D7FS93_ECTSI</name>
<evidence type="ECO:0000259" key="7">
    <source>
        <dbReference type="PROSITE" id="PS51665"/>
    </source>
</evidence>
<feature type="region of interest" description="Disordered" evidence="6">
    <location>
        <begin position="20"/>
        <end position="41"/>
    </location>
</feature>
<feature type="domain" description="Enkurin" evidence="7">
    <location>
        <begin position="293"/>
        <end position="385"/>
    </location>
</feature>
<evidence type="ECO:0000256" key="5">
    <source>
        <dbReference type="ARBA" id="ARBA00023273"/>
    </source>
</evidence>
<gene>
    <name evidence="8" type="ORF">Esi_0229_0019</name>
</gene>
<dbReference type="STRING" id="2880.D7FS93"/>
<feature type="region of interest" description="Disordered" evidence="6">
    <location>
        <begin position="155"/>
        <end position="236"/>
    </location>
</feature>
<dbReference type="EMBL" id="FN648408">
    <property type="protein sequence ID" value="CBJ31034.1"/>
    <property type="molecule type" value="Genomic_DNA"/>
</dbReference>
<dbReference type="Pfam" id="PF13864">
    <property type="entry name" value="Enkurin"/>
    <property type="match status" value="1"/>
</dbReference>
<dbReference type="eggNOG" id="ENOG502QU1P">
    <property type="taxonomic scope" value="Eukaryota"/>
</dbReference>
<dbReference type="AlphaFoldDB" id="D7FS93"/>
<feature type="compositionally biased region" description="Basic and acidic residues" evidence="6">
    <location>
        <begin position="296"/>
        <end position="309"/>
    </location>
</feature>
<evidence type="ECO:0000256" key="6">
    <source>
        <dbReference type="SAM" id="MobiDB-lite"/>
    </source>
</evidence>
<organism evidence="8 9">
    <name type="scientific">Ectocarpus siliculosus</name>
    <name type="common">Brown alga</name>
    <name type="synonym">Conferva siliculosa</name>
    <dbReference type="NCBI Taxonomy" id="2880"/>
    <lineage>
        <taxon>Eukaryota</taxon>
        <taxon>Sar</taxon>
        <taxon>Stramenopiles</taxon>
        <taxon>Ochrophyta</taxon>
        <taxon>PX clade</taxon>
        <taxon>Phaeophyceae</taxon>
        <taxon>Ectocarpales</taxon>
        <taxon>Ectocarpaceae</taxon>
        <taxon>Ectocarpus</taxon>
    </lineage>
</organism>
<feature type="region of interest" description="Disordered" evidence="6">
    <location>
        <begin position="295"/>
        <end position="320"/>
    </location>
</feature>
<dbReference type="Proteomes" id="UP000002630">
    <property type="component" value="Linkage Group LG03"/>
</dbReference>
<dbReference type="EMBL" id="FN649728">
    <property type="protein sequence ID" value="CBJ31034.1"/>
    <property type="molecule type" value="Genomic_DNA"/>
</dbReference>
<evidence type="ECO:0000313" key="8">
    <source>
        <dbReference type="EMBL" id="CBJ31034.1"/>
    </source>
</evidence>
<accession>D7FS93</accession>
<dbReference type="OrthoDB" id="10264920at2759"/>
<feature type="compositionally biased region" description="Gly residues" evidence="6">
    <location>
        <begin position="180"/>
        <end position="189"/>
    </location>
</feature>
<dbReference type="GO" id="GO:0005881">
    <property type="term" value="C:cytoplasmic microtubule"/>
    <property type="evidence" value="ECO:0007669"/>
    <property type="project" value="TreeGrafter"/>
</dbReference>